<evidence type="ECO:0000313" key="6">
    <source>
        <dbReference type="Proteomes" id="UP000311605"/>
    </source>
</evidence>
<evidence type="ECO:0000259" key="4">
    <source>
        <dbReference type="Pfam" id="PF01464"/>
    </source>
</evidence>
<dbReference type="Proteomes" id="UP000311605">
    <property type="component" value="Unassembled WGS sequence"/>
</dbReference>
<dbReference type="OrthoDB" id="9801695at2"/>
<comment type="similarity">
    <text evidence="2">Belongs to the virb1 family.</text>
</comment>
<dbReference type="AlphaFoldDB" id="A0A5C4XTQ7"/>
<dbReference type="InterPro" id="IPR008258">
    <property type="entry name" value="Transglycosylase_SLT_dom_1"/>
</dbReference>
<gene>
    <name evidence="5" type="ORF">FHP24_03240</name>
</gene>
<feature type="region of interest" description="Disordered" evidence="3">
    <location>
        <begin position="309"/>
        <end position="337"/>
    </location>
</feature>
<dbReference type="PANTHER" id="PTHR37423">
    <property type="entry name" value="SOLUBLE LYTIC MUREIN TRANSGLYCOSYLASE-RELATED"/>
    <property type="match status" value="1"/>
</dbReference>
<sequence>MIGRCLTWTLASLTFAVPETGGAQIAVLDASVLSEDSHRSSAAGSIAESDERRFSVDKGVTCAHYRPGRAGDAASAASANPQILARARQIARQEGVDEQLFLALIYQESRFNACATSPAGAIGLTQLMPATAAELGVNPHDIDDNLRGGARYLKQQLANFGGDTKLALAAYNAGPGNVQKYGGIPPFRETQGYVASITQRWLPAFGGESATGVPVATGGDGSAYLNFRQATLSSMASTQATTEGSGEVAQYWNVLGAASPGTLQDSWDHNSLSRNANLEMINRMIVLGATMANLIQAKQTMVLSGLSGSAQATKGNSAPREDSGQQDDACVDEERQTAVTKDDCRAALMGDGPTQVMLSLQ</sequence>
<evidence type="ECO:0000313" key="5">
    <source>
        <dbReference type="EMBL" id="TNM66705.1"/>
    </source>
</evidence>
<dbReference type="Gene3D" id="1.10.530.10">
    <property type="match status" value="1"/>
</dbReference>
<dbReference type="CDD" id="cd00254">
    <property type="entry name" value="LT-like"/>
    <property type="match status" value="1"/>
</dbReference>
<evidence type="ECO:0000256" key="2">
    <source>
        <dbReference type="ARBA" id="ARBA00009387"/>
    </source>
</evidence>
<evidence type="ECO:0000256" key="1">
    <source>
        <dbReference type="ARBA" id="ARBA00007734"/>
    </source>
</evidence>
<organism evidence="5 6">
    <name type="scientific">Aliirhizobium smilacinae</name>
    <dbReference type="NCBI Taxonomy" id="1395944"/>
    <lineage>
        <taxon>Bacteria</taxon>
        <taxon>Pseudomonadati</taxon>
        <taxon>Pseudomonadota</taxon>
        <taxon>Alphaproteobacteria</taxon>
        <taxon>Hyphomicrobiales</taxon>
        <taxon>Rhizobiaceae</taxon>
        <taxon>Aliirhizobium</taxon>
    </lineage>
</organism>
<dbReference type="EMBL" id="VDMN01000001">
    <property type="protein sequence ID" value="TNM66705.1"/>
    <property type="molecule type" value="Genomic_DNA"/>
</dbReference>
<reference evidence="5 6" key="1">
    <citation type="submission" date="2019-06" db="EMBL/GenBank/DDBJ databases">
        <title>The draft genome of Rhizobium smilacinae PTYR-5.</title>
        <authorList>
            <person name="Liu L."/>
            <person name="Li L."/>
            <person name="Zhang X."/>
        </authorList>
    </citation>
    <scope>NUCLEOTIDE SEQUENCE [LARGE SCALE GENOMIC DNA]</scope>
    <source>
        <strain evidence="5 6">PTYR-5</strain>
    </source>
</reference>
<dbReference type="SUPFAM" id="SSF53955">
    <property type="entry name" value="Lysozyme-like"/>
    <property type="match status" value="1"/>
</dbReference>
<name>A0A5C4XTQ7_9HYPH</name>
<dbReference type="InterPro" id="IPR023346">
    <property type="entry name" value="Lysozyme-like_dom_sf"/>
</dbReference>
<proteinExistence type="inferred from homology"/>
<comment type="similarity">
    <text evidence="1">Belongs to the transglycosylase Slt family.</text>
</comment>
<keyword evidence="6" id="KW-1185">Reference proteome</keyword>
<protein>
    <submittedName>
        <fullName evidence="5">Lytic transglycosylase domain-containing protein</fullName>
    </submittedName>
</protein>
<dbReference type="PANTHER" id="PTHR37423:SF2">
    <property type="entry name" value="MEMBRANE-BOUND LYTIC MUREIN TRANSGLYCOSYLASE C"/>
    <property type="match status" value="1"/>
</dbReference>
<comment type="caution">
    <text evidence="5">The sequence shown here is derived from an EMBL/GenBank/DDBJ whole genome shotgun (WGS) entry which is preliminary data.</text>
</comment>
<evidence type="ECO:0000256" key="3">
    <source>
        <dbReference type="SAM" id="MobiDB-lite"/>
    </source>
</evidence>
<feature type="domain" description="Transglycosylase SLT" evidence="4">
    <location>
        <begin position="88"/>
        <end position="188"/>
    </location>
</feature>
<dbReference type="Pfam" id="PF01464">
    <property type="entry name" value="SLT"/>
    <property type="match status" value="1"/>
</dbReference>
<accession>A0A5C4XTQ7</accession>